<comment type="similarity">
    <text evidence="11">Belongs to the amiloride-sensitive sodium channel (TC 1.A.6) family.</text>
</comment>
<evidence type="ECO:0000256" key="5">
    <source>
        <dbReference type="ARBA" id="ARBA00022989"/>
    </source>
</evidence>
<evidence type="ECO:0000313" key="13">
    <source>
        <dbReference type="EMBL" id="CAF0973970.1"/>
    </source>
</evidence>
<evidence type="ECO:0000256" key="12">
    <source>
        <dbReference type="SAM" id="Phobius"/>
    </source>
</evidence>
<dbReference type="EMBL" id="CAJNOC010003240">
    <property type="protein sequence ID" value="CAF0973970.1"/>
    <property type="molecule type" value="Genomic_DNA"/>
</dbReference>
<evidence type="ECO:0000313" key="14">
    <source>
        <dbReference type="Proteomes" id="UP000663879"/>
    </source>
</evidence>
<keyword evidence="6" id="KW-0915">Sodium</keyword>
<dbReference type="PANTHER" id="PTHR11690">
    <property type="entry name" value="AMILORIDE-SENSITIVE SODIUM CHANNEL-RELATED"/>
    <property type="match status" value="1"/>
</dbReference>
<gene>
    <name evidence="13" type="ORF">OXX778_LOCUS15068</name>
</gene>
<evidence type="ECO:0000256" key="2">
    <source>
        <dbReference type="ARBA" id="ARBA00022448"/>
    </source>
</evidence>
<evidence type="ECO:0000256" key="8">
    <source>
        <dbReference type="ARBA" id="ARBA00023136"/>
    </source>
</evidence>
<organism evidence="13 14">
    <name type="scientific">Brachionus calyciflorus</name>
    <dbReference type="NCBI Taxonomy" id="104777"/>
    <lineage>
        <taxon>Eukaryota</taxon>
        <taxon>Metazoa</taxon>
        <taxon>Spiralia</taxon>
        <taxon>Gnathifera</taxon>
        <taxon>Rotifera</taxon>
        <taxon>Eurotatoria</taxon>
        <taxon>Monogononta</taxon>
        <taxon>Pseudotrocha</taxon>
        <taxon>Ploima</taxon>
        <taxon>Brachionidae</taxon>
        <taxon>Brachionus</taxon>
    </lineage>
</organism>
<evidence type="ECO:0000256" key="9">
    <source>
        <dbReference type="ARBA" id="ARBA00023201"/>
    </source>
</evidence>
<reference evidence="13" key="1">
    <citation type="submission" date="2021-02" db="EMBL/GenBank/DDBJ databases">
        <authorList>
            <person name="Nowell W R."/>
        </authorList>
    </citation>
    <scope>NUCLEOTIDE SEQUENCE</scope>
    <source>
        <strain evidence="13">Ploen Becks lab</strain>
    </source>
</reference>
<evidence type="ECO:0000256" key="6">
    <source>
        <dbReference type="ARBA" id="ARBA00023053"/>
    </source>
</evidence>
<keyword evidence="2 11" id="KW-0813">Transport</keyword>
<keyword evidence="8 12" id="KW-0472">Membrane</keyword>
<name>A0A814EU08_9BILA</name>
<keyword evidence="5 12" id="KW-1133">Transmembrane helix</keyword>
<evidence type="ECO:0000256" key="1">
    <source>
        <dbReference type="ARBA" id="ARBA00004141"/>
    </source>
</evidence>
<dbReference type="Gene3D" id="1.10.287.770">
    <property type="entry name" value="YojJ-like"/>
    <property type="match status" value="1"/>
</dbReference>
<dbReference type="PRINTS" id="PR01078">
    <property type="entry name" value="AMINACHANNEL"/>
</dbReference>
<dbReference type="GO" id="GO:0015280">
    <property type="term" value="F:ligand-gated sodium channel activity"/>
    <property type="evidence" value="ECO:0007669"/>
    <property type="project" value="TreeGrafter"/>
</dbReference>
<evidence type="ECO:0000256" key="3">
    <source>
        <dbReference type="ARBA" id="ARBA00022461"/>
    </source>
</evidence>
<dbReference type="OrthoDB" id="10068811at2759"/>
<evidence type="ECO:0000256" key="7">
    <source>
        <dbReference type="ARBA" id="ARBA00023065"/>
    </source>
</evidence>
<dbReference type="Gene3D" id="1.10.287.820">
    <property type="entry name" value="Acid-sensing ion channel domain"/>
    <property type="match status" value="1"/>
</dbReference>
<keyword evidence="9 11" id="KW-0739">Sodium transport</keyword>
<evidence type="ECO:0000256" key="4">
    <source>
        <dbReference type="ARBA" id="ARBA00022692"/>
    </source>
</evidence>
<keyword evidence="10 11" id="KW-0407">Ion channel</keyword>
<keyword evidence="4 11" id="KW-0812">Transmembrane</keyword>
<sequence>MFELIAKSNALNYNIPDEIRRSFGFSLDDILISCLVGTIECLKDDFLWYFDVTYGNCYLFNTGKFQNGSLKQKYNQSDKGSNFGMKFEFINKIKPVENSTITKGIHLTLFDSKTIVNSLDGFDLSPKFQTNIMIKKKVVTKLPDPYSECLKDHSNFLSSEVYQASLKISESYSQDICYGICFQEYLISKCNCTDPQKLFFKNVKNCLTLEEIFCNFKNYKYFTTQMNVKEISFSEYPTNIQAQGIYTSIRNTPSFNHSIEEIKENSLQVKIYYAQLKYETIDETKQMDLVDLISNIGGILGLFIGISILSFAELIEIFIEILFVIFSNENMVKKIDVKSQSDQNKI</sequence>
<dbReference type="Pfam" id="PF00858">
    <property type="entry name" value="ASC"/>
    <property type="match status" value="1"/>
</dbReference>
<dbReference type="AlphaFoldDB" id="A0A814EU08"/>
<keyword evidence="7 11" id="KW-0406">Ion transport</keyword>
<dbReference type="Proteomes" id="UP000663879">
    <property type="component" value="Unassembled WGS sequence"/>
</dbReference>
<dbReference type="PANTHER" id="PTHR11690:SF248">
    <property type="entry name" value="PICKPOCKET 17, ISOFORM A"/>
    <property type="match status" value="1"/>
</dbReference>
<evidence type="ECO:0000256" key="11">
    <source>
        <dbReference type="RuleBase" id="RU000679"/>
    </source>
</evidence>
<accession>A0A814EU08</accession>
<dbReference type="InterPro" id="IPR001873">
    <property type="entry name" value="ENaC"/>
</dbReference>
<keyword evidence="3 11" id="KW-0894">Sodium channel</keyword>
<proteinExistence type="inferred from homology"/>
<evidence type="ECO:0000256" key="10">
    <source>
        <dbReference type="ARBA" id="ARBA00023303"/>
    </source>
</evidence>
<comment type="caution">
    <text evidence="13">The sequence shown here is derived from an EMBL/GenBank/DDBJ whole genome shotgun (WGS) entry which is preliminary data.</text>
</comment>
<keyword evidence="14" id="KW-1185">Reference proteome</keyword>
<dbReference type="GO" id="GO:0005886">
    <property type="term" value="C:plasma membrane"/>
    <property type="evidence" value="ECO:0007669"/>
    <property type="project" value="TreeGrafter"/>
</dbReference>
<comment type="subcellular location">
    <subcellularLocation>
        <location evidence="1">Membrane</location>
        <topology evidence="1">Multi-pass membrane protein</topology>
    </subcellularLocation>
</comment>
<feature type="transmembrane region" description="Helical" evidence="12">
    <location>
        <begin position="299"/>
        <end position="326"/>
    </location>
</feature>
<protein>
    <submittedName>
        <fullName evidence="13">Uncharacterized protein</fullName>
    </submittedName>
</protein>